<keyword evidence="5" id="KW-1185">Reference proteome</keyword>
<dbReference type="InterPro" id="IPR001525">
    <property type="entry name" value="C5_MeTfrase"/>
</dbReference>
<sequence>MPQPAAKKAKPSPKPQGAFGKGDMRTYAQPTPKVKNEPAAKVKAEPVDADSKAAFAVWQKKVVGQSYAYYKQRSDKWFAELWKRRETRITHPDFADFLLTQKVPDLDGKLGFAVKNPKEWCDKFDAYVKGKPCREEPANETFEDALAAATAEALARMVLMAMRRRDETAAIHDAAEDAAYDNTPASAQECQDEVTKGQSYINDCAMRKENEKLKAQEAARAAFEAHHSNDAASGNDSKSIENKPPAGDSSELKEATIDETKPAEESSELKEATIDETKPAEEVKKNDMTEPTIETFAAEPVGKGELEKDKTGDTLRKDEVTEPNEIETADWETTMEATKNEDEENIDFDIGSTKDVNGEVHDPNALLERALAEYPDTERVYESAAKVMAASLLKHDKETPGSTIRENLLSWPCSVTTASACSGTGSFEHCATVAYETLTEFFDIENPDAEGVMPTFGAECVPFKIDYLKREFPSEAYCIFEDVTVIKEGKGIKNKDGSLKQRRCEVHKSTECELPWEVTLFGAGFSCTSYSNLNKDCHKNATAMARKDKADESEAKVASVSTFEGCLDILDECTPWIAIFENVQSIDREVEEELQTNLEVCIQEIEERNYAAQSFLLDASWFGLPQSRKRVYIVCLSLSCREISTSAVEFFDTVKTLLKKVYITPPPAES</sequence>
<evidence type="ECO:0000256" key="3">
    <source>
        <dbReference type="SAM" id="MobiDB-lite"/>
    </source>
</evidence>
<feature type="compositionally biased region" description="Basic and acidic residues" evidence="3">
    <location>
        <begin position="215"/>
        <end position="229"/>
    </location>
</feature>
<gene>
    <name evidence="4" type="ORF">CCMP2556_LOCUS1360</name>
</gene>
<protein>
    <submittedName>
        <fullName evidence="4">Uncharacterized protein</fullName>
    </submittedName>
</protein>
<feature type="region of interest" description="Disordered" evidence="3">
    <location>
        <begin position="1"/>
        <end position="41"/>
    </location>
</feature>
<organism evidence="4 5">
    <name type="scientific">Durusdinium trenchii</name>
    <dbReference type="NCBI Taxonomy" id="1381693"/>
    <lineage>
        <taxon>Eukaryota</taxon>
        <taxon>Sar</taxon>
        <taxon>Alveolata</taxon>
        <taxon>Dinophyceae</taxon>
        <taxon>Suessiales</taxon>
        <taxon>Symbiodiniaceae</taxon>
        <taxon>Durusdinium</taxon>
    </lineage>
</organism>
<evidence type="ECO:0000313" key="4">
    <source>
        <dbReference type="EMBL" id="CAK8988690.1"/>
    </source>
</evidence>
<feature type="compositionally biased region" description="Basic and acidic residues" evidence="3">
    <location>
        <begin position="250"/>
        <end position="288"/>
    </location>
</feature>
<feature type="region of interest" description="Disordered" evidence="3">
    <location>
        <begin position="215"/>
        <end position="321"/>
    </location>
</feature>
<dbReference type="Proteomes" id="UP001642484">
    <property type="component" value="Unassembled WGS sequence"/>
</dbReference>
<name>A0ABP0HEM9_9DINO</name>
<dbReference type="SUPFAM" id="SSF53335">
    <property type="entry name" value="S-adenosyl-L-methionine-dependent methyltransferases"/>
    <property type="match status" value="1"/>
</dbReference>
<evidence type="ECO:0000256" key="2">
    <source>
        <dbReference type="ARBA" id="ARBA00022679"/>
    </source>
</evidence>
<keyword evidence="2" id="KW-0808">Transferase</keyword>
<dbReference type="EMBL" id="CAXAMN010000447">
    <property type="protein sequence ID" value="CAK8988690.1"/>
    <property type="molecule type" value="Genomic_DNA"/>
</dbReference>
<dbReference type="InterPro" id="IPR029063">
    <property type="entry name" value="SAM-dependent_MTases_sf"/>
</dbReference>
<evidence type="ECO:0000256" key="1">
    <source>
        <dbReference type="ARBA" id="ARBA00022603"/>
    </source>
</evidence>
<comment type="caution">
    <text evidence="4">The sequence shown here is derived from an EMBL/GenBank/DDBJ whole genome shotgun (WGS) entry which is preliminary data.</text>
</comment>
<reference evidence="4 5" key="1">
    <citation type="submission" date="2024-02" db="EMBL/GenBank/DDBJ databases">
        <authorList>
            <person name="Chen Y."/>
            <person name="Shah S."/>
            <person name="Dougan E. K."/>
            <person name="Thang M."/>
            <person name="Chan C."/>
        </authorList>
    </citation>
    <scope>NUCLEOTIDE SEQUENCE [LARGE SCALE GENOMIC DNA]</scope>
</reference>
<dbReference type="Pfam" id="PF00145">
    <property type="entry name" value="DNA_methylase"/>
    <property type="match status" value="1"/>
</dbReference>
<proteinExistence type="predicted"/>
<evidence type="ECO:0000313" key="5">
    <source>
        <dbReference type="Proteomes" id="UP001642484"/>
    </source>
</evidence>
<keyword evidence="1" id="KW-0489">Methyltransferase</keyword>
<feature type="compositionally biased region" description="Basic and acidic residues" evidence="3">
    <location>
        <begin position="302"/>
        <end position="320"/>
    </location>
</feature>
<dbReference type="Gene3D" id="3.40.50.150">
    <property type="entry name" value="Vaccinia Virus protein VP39"/>
    <property type="match status" value="1"/>
</dbReference>
<accession>A0ABP0HEM9</accession>